<evidence type="ECO:0000259" key="3">
    <source>
        <dbReference type="PROSITE" id="PS50933"/>
    </source>
</evidence>
<dbReference type="SMART" id="SM00754">
    <property type="entry name" value="CHRD"/>
    <property type="match status" value="2"/>
</dbReference>
<keyword evidence="5" id="KW-1185">Reference proteome</keyword>
<evidence type="ECO:0000256" key="1">
    <source>
        <dbReference type="SAM" id="MobiDB-lite"/>
    </source>
</evidence>
<reference evidence="4 5" key="1">
    <citation type="submission" date="2016-10" db="EMBL/GenBank/DDBJ databases">
        <authorList>
            <person name="de Groot N.N."/>
        </authorList>
    </citation>
    <scope>NUCLEOTIDE SEQUENCE [LARGE SCALE GENOMIC DNA]</scope>
    <source>
        <strain evidence="4 5">CGMCC 4.3510</strain>
    </source>
</reference>
<dbReference type="STRING" id="380248.SAMN05216251_115109"/>
<gene>
    <name evidence="4" type="ORF">SAMN05216251_115109</name>
</gene>
<feature type="signal peptide" evidence="2">
    <location>
        <begin position="1"/>
        <end position="45"/>
    </location>
</feature>
<feature type="region of interest" description="Disordered" evidence="1">
    <location>
        <begin position="332"/>
        <end position="404"/>
    </location>
</feature>
<feature type="chain" id="PRO_5011458536" evidence="2">
    <location>
        <begin position="46"/>
        <end position="463"/>
    </location>
</feature>
<dbReference type="InterPro" id="IPR010895">
    <property type="entry name" value="CHRD"/>
</dbReference>
<proteinExistence type="predicted"/>
<dbReference type="Pfam" id="PF07452">
    <property type="entry name" value="CHRD"/>
    <property type="match status" value="2"/>
</dbReference>
<protein>
    <submittedName>
        <fullName evidence="4">CHRD domain-containing protein</fullName>
    </submittedName>
</protein>
<keyword evidence="2" id="KW-0732">Signal</keyword>
<name>A0A1I2IY17_9ACTN</name>
<dbReference type="Proteomes" id="UP000199323">
    <property type="component" value="Unassembled WGS sequence"/>
</dbReference>
<accession>A0A1I2IY17</accession>
<dbReference type="AlphaFoldDB" id="A0A1I2IY17"/>
<feature type="domain" description="CHRD" evidence="3">
    <location>
        <begin position="71"/>
        <end position="200"/>
    </location>
</feature>
<evidence type="ECO:0000313" key="4">
    <source>
        <dbReference type="EMBL" id="SFF47315.1"/>
    </source>
</evidence>
<dbReference type="EMBL" id="FONG01000015">
    <property type="protein sequence ID" value="SFF47315.1"/>
    <property type="molecule type" value="Genomic_DNA"/>
</dbReference>
<dbReference type="PROSITE" id="PS50933">
    <property type="entry name" value="CHRD"/>
    <property type="match status" value="1"/>
</dbReference>
<feature type="region of interest" description="Disordered" evidence="1">
    <location>
        <begin position="46"/>
        <end position="65"/>
    </location>
</feature>
<sequence length="463" mass="48196">MRGQQVREPESEQSRKVVNEVRKRLLALAAAGAALTMAGISPAYAHDGHDGHGGDSAQSSGSTITTRAQGKTVFLGASLSGAQEVSDAGAPGVGDSDGKAVALVRVKGDRVTFALQWKGIGAPTLGHIHAGNAGTNGDVKVKLFLSPMPDTVNAAAGQTTVEDPALAAQLRSNPKSFYVNLHSKEFPKGAVRGQLQKLSKAVNPLDIIDGGKLRALADGSQEVPKDAKSKVGDPDGRAVAFLHPNGTEADYSMAWVNIEPPILGHIHKGVLGKNGDVQVPLFKTPVPDQIFAISGAVPDQDPAVLQRIAKTPSNYYANIHTDEFSDGAVRGQLFDGRKGQDDSGQEDNQGGDNGQNNGGQNDDQGNGNGNQGADEPKPVKGNILLFDDPGTFSEDNASQGVSGEGCQNVGRPGIASALQVSQPVKIWSGRDCTGESKIVNGNILDLGTIGFDDKISSVFFGEF</sequence>
<evidence type="ECO:0000313" key="5">
    <source>
        <dbReference type="Proteomes" id="UP000199323"/>
    </source>
</evidence>
<evidence type="ECO:0000256" key="2">
    <source>
        <dbReference type="SAM" id="SignalP"/>
    </source>
</evidence>
<organism evidence="4 5">
    <name type="scientific">Actinacidiphila alni</name>
    <dbReference type="NCBI Taxonomy" id="380248"/>
    <lineage>
        <taxon>Bacteria</taxon>
        <taxon>Bacillati</taxon>
        <taxon>Actinomycetota</taxon>
        <taxon>Actinomycetes</taxon>
        <taxon>Kitasatosporales</taxon>
        <taxon>Streptomycetaceae</taxon>
        <taxon>Actinacidiphila</taxon>
    </lineage>
</organism>